<evidence type="ECO:0000259" key="1">
    <source>
        <dbReference type="Pfam" id="PF13354"/>
    </source>
</evidence>
<dbReference type="GO" id="GO:0016787">
    <property type="term" value="F:hydrolase activity"/>
    <property type="evidence" value="ECO:0007669"/>
    <property type="project" value="UniProtKB-KW"/>
</dbReference>
<feature type="domain" description="Beta-lactamase class A catalytic" evidence="1">
    <location>
        <begin position="210"/>
        <end position="322"/>
    </location>
</feature>
<name>A0ABV9U3G7_9ACTN</name>
<sequence>MRRISEVTRSNGTRRISEVTCSNGTRRTGDVTRVGGTRRARRVTALAVVLLSGATACSGGGTSDVKNASNAHPKVIGTGADKQLQWIVQASHHLPISDADAQAHVEPATLKAFGGAAGLTKALERVGPLSPQVPAAGTKSRSVGWFTGARKATLLGTASTNPNGRIVGLFFARQPGSWSELDAEMHRLAPEVSFASAEIGKGGDCKVLHGVNERTARPLGSAFKLYVLGALSDAVAKHQVSWNTPLAIKDEWKSLPSGTLQTRPAGTKLTLAQYAEYMIGISDNTAADHLINRLGRDTVERELPVLGNRRPQHTQPFLTTREMFALKGSNYPATAKSYLALPRAKRYGALAGLDTVPPSKLTAWQEPRDIDSIEWFASPTDMCAAFKGLSDRAAAPGQAEVNRALSLNDGVIDLDPKTHRTVWFKGGSEPGVLTANYLTRTAKGRTFVTSVMLSNRKAAFPATAELSLVALARAGVMLSESADA</sequence>
<keyword evidence="3" id="KW-1185">Reference proteome</keyword>
<protein>
    <submittedName>
        <fullName evidence="2">Serine hydrolase</fullName>
    </submittedName>
</protein>
<gene>
    <name evidence="2" type="ORF">ACFPCY_23815</name>
</gene>
<dbReference type="RefSeq" id="WP_378258654.1">
    <property type="nucleotide sequence ID" value="NZ_JBHSIT010000007.1"/>
</dbReference>
<dbReference type="InterPro" id="IPR000871">
    <property type="entry name" value="Beta-lactam_class-A"/>
</dbReference>
<comment type="caution">
    <text evidence="2">The sequence shown here is derived from an EMBL/GenBank/DDBJ whole genome shotgun (WGS) entry which is preliminary data.</text>
</comment>
<organism evidence="2 3">
    <name type="scientific">Actinomadura gamaensis</name>
    <dbReference type="NCBI Taxonomy" id="1763541"/>
    <lineage>
        <taxon>Bacteria</taxon>
        <taxon>Bacillati</taxon>
        <taxon>Actinomycetota</taxon>
        <taxon>Actinomycetes</taxon>
        <taxon>Streptosporangiales</taxon>
        <taxon>Thermomonosporaceae</taxon>
        <taxon>Actinomadura</taxon>
    </lineage>
</organism>
<dbReference type="Gene3D" id="3.40.710.10">
    <property type="entry name" value="DD-peptidase/beta-lactamase superfamily"/>
    <property type="match status" value="1"/>
</dbReference>
<dbReference type="PANTHER" id="PTHR35333">
    <property type="entry name" value="BETA-LACTAMASE"/>
    <property type="match status" value="1"/>
</dbReference>
<accession>A0ABV9U3G7</accession>
<dbReference type="SUPFAM" id="SSF56601">
    <property type="entry name" value="beta-lactamase/transpeptidase-like"/>
    <property type="match status" value="1"/>
</dbReference>
<reference evidence="3" key="1">
    <citation type="journal article" date="2019" name="Int. J. Syst. Evol. Microbiol.">
        <title>The Global Catalogue of Microorganisms (GCM) 10K type strain sequencing project: providing services to taxonomists for standard genome sequencing and annotation.</title>
        <authorList>
            <consortium name="The Broad Institute Genomics Platform"/>
            <consortium name="The Broad Institute Genome Sequencing Center for Infectious Disease"/>
            <person name="Wu L."/>
            <person name="Ma J."/>
        </authorList>
    </citation>
    <scope>NUCLEOTIDE SEQUENCE [LARGE SCALE GENOMIC DNA]</scope>
    <source>
        <strain evidence="3">KLKA75</strain>
    </source>
</reference>
<dbReference type="PANTHER" id="PTHR35333:SF5">
    <property type="entry name" value="CONSERVED LIPOPROTEIN LPQF-RELATED"/>
    <property type="match status" value="1"/>
</dbReference>
<dbReference type="InterPro" id="IPR045155">
    <property type="entry name" value="Beta-lactam_cat"/>
</dbReference>
<evidence type="ECO:0000313" key="3">
    <source>
        <dbReference type="Proteomes" id="UP001595872"/>
    </source>
</evidence>
<dbReference type="EMBL" id="JBHSIT010000007">
    <property type="protein sequence ID" value="MFC4910361.1"/>
    <property type="molecule type" value="Genomic_DNA"/>
</dbReference>
<evidence type="ECO:0000313" key="2">
    <source>
        <dbReference type="EMBL" id="MFC4910361.1"/>
    </source>
</evidence>
<proteinExistence type="predicted"/>
<dbReference type="InterPro" id="IPR012338">
    <property type="entry name" value="Beta-lactam/transpept-like"/>
</dbReference>
<dbReference type="Proteomes" id="UP001595872">
    <property type="component" value="Unassembled WGS sequence"/>
</dbReference>
<dbReference type="Pfam" id="PF13354">
    <property type="entry name" value="Beta-lactamase2"/>
    <property type="match status" value="1"/>
</dbReference>
<keyword evidence="2" id="KW-0378">Hydrolase</keyword>